<reference evidence="1 2" key="1">
    <citation type="submission" date="2019-03" db="EMBL/GenBank/DDBJ databases">
        <authorList>
            <consortium name="Pathogen Informatics"/>
        </authorList>
    </citation>
    <scope>NUCLEOTIDE SEQUENCE [LARGE SCALE GENOMIC DNA]</scope>
    <source>
        <strain evidence="1 2">NCTC12282</strain>
    </source>
</reference>
<dbReference type="AlphaFoldDB" id="A0A484ZQ29"/>
<evidence type="ECO:0000313" key="1">
    <source>
        <dbReference type="EMBL" id="VFS50787.1"/>
    </source>
</evidence>
<protein>
    <submittedName>
        <fullName evidence="1">Uncharacterized protein</fullName>
    </submittedName>
</protein>
<accession>A0A484ZQ29</accession>
<dbReference type="EMBL" id="CAADJA010000002">
    <property type="protein sequence ID" value="VFS50787.1"/>
    <property type="molecule type" value="Genomic_DNA"/>
</dbReference>
<sequence length="40" mass="4686">MLHGMLNLKNLQRLDPTILFTPIELSMQIYRESLLLSNID</sequence>
<proteinExistence type="predicted"/>
<name>A0A484ZQ29_9GAMM</name>
<gene>
    <name evidence="1" type="ORF">NCTC12282_04685</name>
</gene>
<dbReference type="Proteomes" id="UP000373449">
    <property type="component" value="Unassembled WGS sequence"/>
</dbReference>
<evidence type="ECO:0000313" key="2">
    <source>
        <dbReference type="Proteomes" id="UP000373449"/>
    </source>
</evidence>
<organism evidence="1 2">
    <name type="scientific">Budvicia aquatica</name>
    <dbReference type="NCBI Taxonomy" id="82979"/>
    <lineage>
        <taxon>Bacteria</taxon>
        <taxon>Pseudomonadati</taxon>
        <taxon>Pseudomonadota</taxon>
        <taxon>Gammaproteobacteria</taxon>
        <taxon>Enterobacterales</taxon>
        <taxon>Budviciaceae</taxon>
        <taxon>Budvicia</taxon>
    </lineage>
</organism>